<dbReference type="Pfam" id="PF22658">
    <property type="entry name" value="YycE-like_N"/>
    <property type="match status" value="1"/>
</dbReference>
<dbReference type="EMBL" id="JAVDRP010000035">
    <property type="protein sequence ID" value="MDR6413146.1"/>
    <property type="molecule type" value="Genomic_DNA"/>
</dbReference>
<organism evidence="2 3">
    <name type="scientific">Paraburkholderia terricola</name>
    <dbReference type="NCBI Taxonomy" id="169427"/>
    <lineage>
        <taxon>Bacteria</taxon>
        <taxon>Pseudomonadati</taxon>
        <taxon>Pseudomonadota</taxon>
        <taxon>Betaproteobacteria</taxon>
        <taxon>Burkholderiales</taxon>
        <taxon>Burkholderiaceae</taxon>
        <taxon>Paraburkholderia</taxon>
    </lineage>
</organism>
<keyword evidence="3" id="KW-1185">Reference proteome</keyword>
<comment type="caution">
    <text evidence="2">The sequence shown here is derived from an EMBL/GenBank/DDBJ whole genome shotgun (WGS) entry which is preliminary data.</text>
</comment>
<accession>A0ABU1M2A7</accession>
<protein>
    <recommendedName>
        <fullName evidence="1">VOC domain-containing protein</fullName>
    </recommendedName>
</protein>
<dbReference type="InterPro" id="IPR058998">
    <property type="entry name" value="YycE-like_N"/>
</dbReference>
<dbReference type="RefSeq" id="WP_310127606.1">
    <property type="nucleotide sequence ID" value="NZ_JAVDQV010000029.1"/>
</dbReference>
<reference evidence="2 3" key="1">
    <citation type="submission" date="2023-07" db="EMBL/GenBank/DDBJ databases">
        <title>Sorghum-associated microbial communities from plants grown in Nebraska, USA.</title>
        <authorList>
            <person name="Schachtman D."/>
        </authorList>
    </citation>
    <scope>NUCLEOTIDE SEQUENCE [LARGE SCALE GENOMIC DNA]</scope>
    <source>
        <strain evidence="2 3">DS1316</strain>
    </source>
</reference>
<evidence type="ECO:0000259" key="1">
    <source>
        <dbReference type="PROSITE" id="PS51819"/>
    </source>
</evidence>
<dbReference type="InterPro" id="IPR058997">
    <property type="entry name" value="YycE-like_C"/>
</dbReference>
<sequence>MNGHSARQRELATIQFGVSLRIDFLTPLATIPITKPDASTSRIARPVSDLSRAESMYCAALKLVVLAKFRNHQGFDGVTLGRPGMDYHFEFTQCLEHPVAPTPTREDLLVFYAPDRAEWQSTCDRLAESGFVCVTSLNPYWDVLGKTFEDHDGYRIVLQNSAWSS</sequence>
<dbReference type="CDD" id="cd06587">
    <property type="entry name" value="VOC"/>
    <property type="match status" value="1"/>
</dbReference>
<dbReference type="Proteomes" id="UP001264340">
    <property type="component" value="Unassembled WGS sequence"/>
</dbReference>
<dbReference type="PROSITE" id="PS51819">
    <property type="entry name" value="VOC"/>
    <property type="match status" value="1"/>
</dbReference>
<dbReference type="SUPFAM" id="SSF54593">
    <property type="entry name" value="Glyoxalase/Bleomycin resistance protein/Dihydroxybiphenyl dioxygenase"/>
    <property type="match status" value="1"/>
</dbReference>
<evidence type="ECO:0000313" key="2">
    <source>
        <dbReference type="EMBL" id="MDR6413146.1"/>
    </source>
</evidence>
<dbReference type="InterPro" id="IPR029068">
    <property type="entry name" value="Glyas_Bleomycin-R_OHBP_Dase"/>
</dbReference>
<evidence type="ECO:0000313" key="3">
    <source>
        <dbReference type="Proteomes" id="UP001264340"/>
    </source>
</evidence>
<dbReference type="Pfam" id="PF22659">
    <property type="entry name" value="YycE-like_C"/>
    <property type="match status" value="1"/>
</dbReference>
<proteinExistence type="predicted"/>
<feature type="domain" description="VOC" evidence="1">
    <location>
        <begin position="39"/>
        <end position="161"/>
    </location>
</feature>
<name>A0ABU1M2A7_9BURK</name>
<dbReference type="InterPro" id="IPR037523">
    <property type="entry name" value="VOC_core"/>
</dbReference>
<dbReference type="Gene3D" id="3.10.180.10">
    <property type="entry name" value="2,3-Dihydroxybiphenyl 1,2-Dioxygenase, domain 1"/>
    <property type="match status" value="1"/>
</dbReference>
<gene>
    <name evidence="2" type="ORF">J2804_006583</name>
</gene>